<evidence type="ECO:0000313" key="1">
    <source>
        <dbReference type="EMBL" id="MEC3889684.1"/>
    </source>
</evidence>
<sequence length="158" mass="17654">MNFTDYVSIEGTNFSSVLCYGVFPSIYIDGIDIDLNKNSSEKIQTSHKLLDSEWPYGIFLTEVKLADFNDFCGQVYKSLSAMFNVGPCIGAVCMYDGAFMDYTDIFGHEVSDQTYAFSFDSNSIVINFDLQLLSSTEWKKIIASCRKKLQMQAGLGAS</sequence>
<reference evidence="1" key="2">
    <citation type="submission" date="2024-01" db="EMBL/GenBank/DDBJ databases">
        <title>Long-read genome sequencing of X. campestris pv. papavericola.</title>
        <authorList>
            <person name="Hussain R.M.F."/>
            <person name="Greer S."/>
            <person name="Harrison J."/>
            <person name="Grant M."/>
            <person name="Vicente J."/>
            <person name="Studholme D.J."/>
        </authorList>
    </citation>
    <scope>NUCLEOTIDE SEQUENCE</scope>
    <source>
        <strain evidence="1">NCPPB 2970</strain>
    </source>
</reference>
<name>A0AAJ3CES8_XANCA</name>
<accession>A0AAJ3CES8</accession>
<dbReference type="EMBL" id="JAJFNJ020000003">
    <property type="protein sequence ID" value="MEC3889684.1"/>
    <property type="molecule type" value="Genomic_DNA"/>
</dbReference>
<gene>
    <name evidence="1" type="ORF">LLE72_018485</name>
</gene>
<comment type="caution">
    <text evidence="1">The sequence shown here is derived from an EMBL/GenBank/DDBJ whole genome shotgun (WGS) entry which is preliminary data.</text>
</comment>
<proteinExistence type="predicted"/>
<evidence type="ECO:0000313" key="2">
    <source>
        <dbReference type="Proteomes" id="UP001297361"/>
    </source>
</evidence>
<protein>
    <submittedName>
        <fullName evidence="1">Uncharacterized protein</fullName>
    </submittedName>
</protein>
<reference evidence="1" key="1">
    <citation type="submission" date="2021-10" db="EMBL/GenBank/DDBJ databases">
        <authorList>
            <person name="Hussein R."/>
            <person name="Harrison J."/>
            <person name="Studholme D.J."/>
            <person name="Vicente J."/>
            <person name="Grant M."/>
        </authorList>
    </citation>
    <scope>NUCLEOTIDE SEQUENCE</scope>
    <source>
        <strain evidence="1">NCPPB 2970</strain>
    </source>
</reference>
<dbReference type="Proteomes" id="UP001297361">
    <property type="component" value="Unassembled WGS sequence"/>
</dbReference>
<dbReference type="RefSeq" id="WP_153065326.1">
    <property type="nucleotide sequence ID" value="NZ_JAJFNJ020000003.1"/>
</dbReference>
<dbReference type="AlphaFoldDB" id="A0AAJ3CES8"/>
<organism evidence="1 2">
    <name type="scientific">Xanthomonas campestris pv. papavericola</name>
    <dbReference type="NCBI Taxonomy" id="487881"/>
    <lineage>
        <taxon>Bacteria</taxon>
        <taxon>Pseudomonadati</taxon>
        <taxon>Pseudomonadota</taxon>
        <taxon>Gammaproteobacteria</taxon>
        <taxon>Lysobacterales</taxon>
        <taxon>Lysobacteraceae</taxon>
        <taxon>Xanthomonas</taxon>
    </lineage>
</organism>